<gene>
    <name evidence="1" type="ORF">T4C_3986</name>
</gene>
<protein>
    <submittedName>
        <fullName evidence="1">Uncharacterized protein</fullName>
    </submittedName>
</protein>
<name>A0A0V1JZ22_TRIPS</name>
<proteinExistence type="predicted"/>
<accession>A0A0V1JZ22</accession>
<dbReference type="AlphaFoldDB" id="A0A0V1JZ22"/>
<evidence type="ECO:0000313" key="2">
    <source>
        <dbReference type="Proteomes" id="UP000054826"/>
    </source>
</evidence>
<comment type="caution">
    <text evidence="1">The sequence shown here is derived from an EMBL/GenBank/DDBJ whole genome shotgun (WGS) entry which is preliminary data.</text>
</comment>
<organism evidence="1 2">
    <name type="scientific">Trichinella pseudospiralis</name>
    <name type="common">Parasitic roundworm</name>
    <dbReference type="NCBI Taxonomy" id="6337"/>
    <lineage>
        <taxon>Eukaryota</taxon>
        <taxon>Metazoa</taxon>
        <taxon>Ecdysozoa</taxon>
        <taxon>Nematoda</taxon>
        <taxon>Enoplea</taxon>
        <taxon>Dorylaimia</taxon>
        <taxon>Trichinellida</taxon>
        <taxon>Trichinellidae</taxon>
        <taxon>Trichinella</taxon>
    </lineage>
</organism>
<dbReference type="Proteomes" id="UP000054826">
    <property type="component" value="Unassembled WGS sequence"/>
</dbReference>
<reference evidence="1 2" key="1">
    <citation type="submission" date="2015-01" db="EMBL/GenBank/DDBJ databases">
        <title>Evolution of Trichinella species and genotypes.</title>
        <authorList>
            <person name="Korhonen P.K."/>
            <person name="Edoardo P."/>
            <person name="Giuseppe L.R."/>
            <person name="Gasser R.B."/>
        </authorList>
    </citation>
    <scope>NUCLEOTIDE SEQUENCE [LARGE SCALE GENOMIC DNA]</scope>
    <source>
        <strain evidence="1">ISS176</strain>
    </source>
</reference>
<dbReference type="EMBL" id="JYDV01000029">
    <property type="protein sequence ID" value="KRZ40202.1"/>
    <property type="molecule type" value="Genomic_DNA"/>
</dbReference>
<sequence>MLRHRYGDHYLHNEPLAISFRGLELSEDLLLIVLASSRPSPVSTCGTDRKASQLTDVSMYRLAKVEVASLYPRIQEGAPNRGYRSCFKTTDCLWTMTDRYDCRFVSLCPLAVHRGLYPFKKRKIAICEWPGRMRRKVLHHK</sequence>
<evidence type="ECO:0000313" key="1">
    <source>
        <dbReference type="EMBL" id="KRZ40202.1"/>
    </source>
</evidence>